<comment type="caution">
    <text evidence="2">The sequence shown here is derived from an EMBL/GenBank/DDBJ whole genome shotgun (WGS) entry which is preliminary data.</text>
</comment>
<sequence>MLSPRHFRIFFCKQLACFRFASSASEVKDDGVFRSIYCKPQVTEVIRDGKPHTIRTGLVDQSTQPLGDQFVTFQMKLSYKHDLDFRALMQLIQRRVKERNKRRQIISDAAVQHLGVDLAVAHMICNIGGRVQFVGRDKWFQRYANMPAGLPRRYVGDLRIESIDLSGTNVVYEGFELMPELKNLRNMRLRRCVHVDDFCLSRVARVESLQLLDIGECPRMTSKGVAALAQLKNLRRLFIQNNPLMEDKELVCLMLEDHLPRLYIDGVNYLGELPKESQRKIIGLVTDGSRVLLADKSTPEEQPAKEANESKVQPGENEATEEQRQRAIA</sequence>
<name>A0AAV2TDZ8_CALDB</name>
<evidence type="ECO:0000313" key="2">
    <source>
        <dbReference type="EMBL" id="CAL5135687.1"/>
    </source>
</evidence>
<organism evidence="2 3">
    <name type="scientific">Calicophoron daubneyi</name>
    <name type="common">Rumen fluke</name>
    <name type="synonym">Paramphistomum daubneyi</name>
    <dbReference type="NCBI Taxonomy" id="300641"/>
    <lineage>
        <taxon>Eukaryota</taxon>
        <taxon>Metazoa</taxon>
        <taxon>Spiralia</taxon>
        <taxon>Lophotrochozoa</taxon>
        <taxon>Platyhelminthes</taxon>
        <taxon>Trematoda</taxon>
        <taxon>Digenea</taxon>
        <taxon>Plagiorchiida</taxon>
        <taxon>Pronocephalata</taxon>
        <taxon>Paramphistomoidea</taxon>
        <taxon>Paramphistomidae</taxon>
        <taxon>Calicophoron</taxon>
    </lineage>
</organism>
<proteinExistence type="predicted"/>
<evidence type="ECO:0000256" key="1">
    <source>
        <dbReference type="SAM" id="MobiDB-lite"/>
    </source>
</evidence>
<feature type="compositionally biased region" description="Basic and acidic residues" evidence="1">
    <location>
        <begin position="297"/>
        <end position="309"/>
    </location>
</feature>
<evidence type="ECO:0000313" key="3">
    <source>
        <dbReference type="Proteomes" id="UP001497525"/>
    </source>
</evidence>
<evidence type="ECO:0008006" key="4">
    <source>
        <dbReference type="Google" id="ProtNLM"/>
    </source>
</evidence>
<protein>
    <recommendedName>
        <fullName evidence="4">Mitochondrial ATP synthase regulatory component factor B</fullName>
    </recommendedName>
</protein>
<gene>
    <name evidence="2" type="ORF">CDAUBV1_LOCUS9808</name>
</gene>
<dbReference type="EMBL" id="CAXLJL010000267">
    <property type="protein sequence ID" value="CAL5135687.1"/>
    <property type="molecule type" value="Genomic_DNA"/>
</dbReference>
<reference evidence="2" key="1">
    <citation type="submission" date="2024-06" db="EMBL/GenBank/DDBJ databases">
        <authorList>
            <person name="Liu X."/>
            <person name="Lenzi L."/>
            <person name="Haldenby T S."/>
            <person name="Uol C."/>
        </authorList>
    </citation>
    <scope>NUCLEOTIDE SEQUENCE</scope>
</reference>
<dbReference type="SUPFAM" id="SSF52047">
    <property type="entry name" value="RNI-like"/>
    <property type="match status" value="1"/>
</dbReference>
<accession>A0AAV2TDZ8</accession>
<feature type="region of interest" description="Disordered" evidence="1">
    <location>
        <begin position="293"/>
        <end position="329"/>
    </location>
</feature>
<dbReference type="Gene3D" id="3.80.10.10">
    <property type="entry name" value="Ribonuclease Inhibitor"/>
    <property type="match status" value="1"/>
</dbReference>
<dbReference type="AlphaFoldDB" id="A0AAV2TDZ8"/>
<dbReference type="InterPro" id="IPR032675">
    <property type="entry name" value="LRR_dom_sf"/>
</dbReference>
<dbReference type="Proteomes" id="UP001497525">
    <property type="component" value="Unassembled WGS sequence"/>
</dbReference>